<protein>
    <submittedName>
        <fullName evidence="2">Uncharacterized protein</fullName>
    </submittedName>
</protein>
<reference evidence="2" key="1">
    <citation type="journal article" date="2020" name="Stud. Mycol.">
        <title>101 Dothideomycetes genomes: a test case for predicting lifestyles and emergence of pathogens.</title>
        <authorList>
            <person name="Haridas S."/>
            <person name="Albert R."/>
            <person name="Binder M."/>
            <person name="Bloem J."/>
            <person name="Labutti K."/>
            <person name="Salamov A."/>
            <person name="Andreopoulos B."/>
            <person name="Baker S."/>
            <person name="Barry K."/>
            <person name="Bills G."/>
            <person name="Bluhm B."/>
            <person name="Cannon C."/>
            <person name="Castanera R."/>
            <person name="Culley D."/>
            <person name="Daum C."/>
            <person name="Ezra D."/>
            <person name="Gonzalez J."/>
            <person name="Henrissat B."/>
            <person name="Kuo A."/>
            <person name="Liang C."/>
            <person name="Lipzen A."/>
            <person name="Lutzoni F."/>
            <person name="Magnuson J."/>
            <person name="Mondo S."/>
            <person name="Nolan M."/>
            <person name="Ohm R."/>
            <person name="Pangilinan J."/>
            <person name="Park H.-J."/>
            <person name="Ramirez L."/>
            <person name="Alfaro M."/>
            <person name="Sun H."/>
            <person name="Tritt A."/>
            <person name="Yoshinaga Y."/>
            <person name="Zwiers L.-H."/>
            <person name="Turgeon B."/>
            <person name="Goodwin S."/>
            <person name="Spatafora J."/>
            <person name="Crous P."/>
            <person name="Grigoriev I."/>
        </authorList>
    </citation>
    <scope>NUCLEOTIDE SEQUENCE</scope>
    <source>
        <strain evidence="2">CBS 262.69</strain>
    </source>
</reference>
<feature type="compositionally biased region" description="Low complexity" evidence="1">
    <location>
        <begin position="87"/>
        <end position="107"/>
    </location>
</feature>
<feature type="region of interest" description="Disordered" evidence="1">
    <location>
        <begin position="22"/>
        <end position="47"/>
    </location>
</feature>
<dbReference type="Proteomes" id="UP000799640">
    <property type="component" value="Unassembled WGS sequence"/>
</dbReference>
<proteinExistence type="predicted"/>
<name>A0A6G1HTX2_9PEZI</name>
<sequence length="183" mass="19650">MQASTPTPAWCYFSYIPHPHPHQLDPHNPPSPDFRNITPDPENHLLAARPTSNHTFHTFHTPSTPLEMDASKLLQLQTSAAYARNGSTSSASSSTSSSSSTHSSSASRPSLAVHPATSSTNSSSSSESNSYSAYGYAQSPYIQPPRCMRCQSAASFGSQRMICVAVNLYYCARCADLVGYNAG</sequence>
<keyword evidence="3" id="KW-1185">Reference proteome</keyword>
<evidence type="ECO:0000256" key="1">
    <source>
        <dbReference type="SAM" id="MobiDB-lite"/>
    </source>
</evidence>
<gene>
    <name evidence="2" type="ORF">EJ06DRAFT_52939</name>
</gene>
<evidence type="ECO:0000313" key="2">
    <source>
        <dbReference type="EMBL" id="KAF2399470.1"/>
    </source>
</evidence>
<dbReference type="OrthoDB" id="3920481at2759"/>
<accession>A0A6G1HTX2</accession>
<feature type="region of interest" description="Disordered" evidence="1">
    <location>
        <begin position="84"/>
        <end position="129"/>
    </location>
</feature>
<evidence type="ECO:0000313" key="3">
    <source>
        <dbReference type="Proteomes" id="UP000799640"/>
    </source>
</evidence>
<dbReference type="EMBL" id="ML996697">
    <property type="protein sequence ID" value="KAF2399470.1"/>
    <property type="molecule type" value="Genomic_DNA"/>
</dbReference>
<feature type="compositionally biased region" description="Low complexity" evidence="1">
    <location>
        <begin position="116"/>
        <end position="129"/>
    </location>
</feature>
<organism evidence="2 3">
    <name type="scientific">Trichodelitschia bisporula</name>
    <dbReference type="NCBI Taxonomy" id="703511"/>
    <lineage>
        <taxon>Eukaryota</taxon>
        <taxon>Fungi</taxon>
        <taxon>Dikarya</taxon>
        <taxon>Ascomycota</taxon>
        <taxon>Pezizomycotina</taxon>
        <taxon>Dothideomycetes</taxon>
        <taxon>Dothideomycetes incertae sedis</taxon>
        <taxon>Phaeotrichales</taxon>
        <taxon>Phaeotrichaceae</taxon>
        <taxon>Trichodelitschia</taxon>
    </lineage>
</organism>
<dbReference type="AlphaFoldDB" id="A0A6G1HTX2"/>